<name>A0A8T0UK01_PANVG</name>
<sequence>MATESSSAVPSPSAAPQLLACCCRAARPPRSLSTRPHSLPSRIGSDRIGFLRSDPPLPSPADSTPSSPVQVTFTAHSNPSSSEPQRQSSSDLPYPGDRRDCPKPRVGHPLCLR</sequence>
<reference evidence="2" key="1">
    <citation type="submission" date="2020-05" db="EMBL/GenBank/DDBJ databases">
        <title>WGS assembly of Panicum virgatum.</title>
        <authorList>
            <person name="Lovell J.T."/>
            <person name="Jenkins J."/>
            <person name="Shu S."/>
            <person name="Juenger T.E."/>
            <person name="Schmutz J."/>
        </authorList>
    </citation>
    <scope>NUCLEOTIDE SEQUENCE</scope>
    <source>
        <strain evidence="2">AP13</strain>
    </source>
</reference>
<proteinExistence type="predicted"/>
<protein>
    <submittedName>
        <fullName evidence="2">Uncharacterized protein</fullName>
    </submittedName>
</protein>
<organism evidence="2 3">
    <name type="scientific">Panicum virgatum</name>
    <name type="common">Blackwell switchgrass</name>
    <dbReference type="NCBI Taxonomy" id="38727"/>
    <lineage>
        <taxon>Eukaryota</taxon>
        <taxon>Viridiplantae</taxon>
        <taxon>Streptophyta</taxon>
        <taxon>Embryophyta</taxon>
        <taxon>Tracheophyta</taxon>
        <taxon>Spermatophyta</taxon>
        <taxon>Magnoliopsida</taxon>
        <taxon>Liliopsida</taxon>
        <taxon>Poales</taxon>
        <taxon>Poaceae</taxon>
        <taxon>PACMAD clade</taxon>
        <taxon>Panicoideae</taxon>
        <taxon>Panicodae</taxon>
        <taxon>Paniceae</taxon>
        <taxon>Panicinae</taxon>
        <taxon>Panicum</taxon>
        <taxon>Panicum sect. Hiantes</taxon>
    </lineage>
</organism>
<keyword evidence="3" id="KW-1185">Reference proteome</keyword>
<evidence type="ECO:0000313" key="3">
    <source>
        <dbReference type="Proteomes" id="UP000823388"/>
    </source>
</evidence>
<feature type="compositionally biased region" description="Polar residues" evidence="1">
    <location>
        <begin position="61"/>
        <end position="76"/>
    </location>
</feature>
<gene>
    <name evidence="2" type="ORF">PVAP13_3NG265200</name>
</gene>
<feature type="compositionally biased region" description="Low complexity" evidence="1">
    <location>
        <begin position="77"/>
        <end position="90"/>
    </location>
</feature>
<evidence type="ECO:0000256" key="1">
    <source>
        <dbReference type="SAM" id="MobiDB-lite"/>
    </source>
</evidence>
<accession>A0A8T0UK01</accession>
<evidence type="ECO:0000313" key="2">
    <source>
        <dbReference type="EMBL" id="KAG2622428.1"/>
    </source>
</evidence>
<dbReference type="Proteomes" id="UP000823388">
    <property type="component" value="Chromosome 3N"/>
</dbReference>
<dbReference type="EMBL" id="CM029042">
    <property type="protein sequence ID" value="KAG2622428.1"/>
    <property type="molecule type" value="Genomic_DNA"/>
</dbReference>
<comment type="caution">
    <text evidence="2">The sequence shown here is derived from an EMBL/GenBank/DDBJ whole genome shotgun (WGS) entry which is preliminary data.</text>
</comment>
<feature type="region of interest" description="Disordered" evidence="1">
    <location>
        <begin position="28"/>
        <end position="113"/>
    </location>
</feature>
<dbReference type="AlphaFoldDB" id="A0A8T0UK01"/>